<dbReference type="RefSeq" id="WP_203698449.1">
    <property type="nucleotide sequence ID" value="NZ_BAAALC010000023.1"/>
</dbReference>
<dbReference type="AlphaFoldDB" id="A0A8J3PAN4"/>
<evidence type="ECO:0000313" key="1">
    <source>
        <dbReference type="EMBL" id="GIG10486.1"/>
    </source>
</evidence>
<accession>A0A8J3PAN4</accession>
<gene>
    <name evidence="1" type="ORF">Cco03nite_71860</name>
</gene>
<reference evidence="1 2" key="1">
    <citation type="submission" date="2021-01" db="EMBL/GenBank/DDBJ databases">
        <title>Whole genome shotgun sequence of Catellatospora coxensis NBRC 107359.</title>
        <authorList>
            <person name="Komaki H."/>
            <person name="Tamura T."/>
        </authorList>
    </citation>
    <scope>NUCLEOTIDE SEQUENCE [LARGE SCALE GENOMIC DNA]</scope>
    <source>
        <strain evidence="1 2">NBRC 107359</strain>
    </source>
</reference>
<dbReference type="Gene3D" id="3.40.50.1820">
    <property type="entry name" value="alpha/beta hydrolase"/>
    <property type="match status" value="1"/>
</dbReference>
<keyword evidence="2" id="KW-1185">Reference proteome</keyword>
<proteinExistence type="predicted"/>
<organism evidence="1 2">
    <name type="scientific">Catellatospora coxensis</name>
    <dbReference type="NCBI Taxonomy" id="310354"/>
    <lineage>
        <taxon>Bacteria</taxon>
        <taxon>Bacillati</taxon>
        <taxon>Actinomycetota</taxon>
        <taxon>Actinomycetes</taxon>
        <taxon>Micromonosporales</taxon>
        <taxon>Micromonosporaceae</taxon>
        <taxon>Catellatospora</taxon>
    </lineage>
</organism>
<dbReference type="InterPro" id="IPR029058">
    <property type="entry name" value="AB_hydrolase_fold"/>
</dbReference>
<dbReference type="Proteomes" id="UP000630887">
    <property type="component" value="Unassembled WGS sequence"/>
</dbReference>
<dbReference type="SUPFAM" id="SSF53474">
    <property type="entry name" value="alpha/beta-Hydrolases"/>
    <property type="match status" value="1"/>
</dbReference>
<protein>
    <recommendedName>
        <fullName evidence="3">Alpha/beta hydrolase</fullName>
    </recommendedName>
</protein>
<sequence>MAHPATPNPWPRMTDRHQADPDRVAIILPGGGYTPARPLLHLARTVLAHHGWSVQELWWTPPATIDLDERAVWVVAQAVAAIEAESAKRIMLVGKSLGTLAAPVAAERDLPAIWLTPLLFHASVVDALGATDAPTQLIGGTGDFSWDPRLADDLGLPCLELSGANHSLEHPDDPVRSAENLVRVTRCLHGFVAGL</sequence>
<evidence type="ECO:0000313" key="2">
    <source>
        <dbReference type="Proteomes" id="UP000630887"/>
    </source>
</evidence>
<dbReference type="EMBL" id="BONI01000090">
    <property type="protein sequence ID" value="GIG10486.1"/>
    <property type="molecule type" value="Genomic_DNA"/>
</dbReference>
<name>A0A8J3PAN4_9ACTN</name>
<evidence type="ECO:0008006" key="3">
    <source>
        <dbReference type="Google" id="ProtNLM"/>
    </source>
</evidence>
<comment type="caution">
    <text evidence="1">The sequence shown here is derived from an EMBL/GenBank/DDBJ whole genome shotgun (WGS) entry which is preliminary data.</text>
</comment>